<proteinExistence type="predicted"/>
<evidence type="ECO:0000313" key="2">
    <source>
        <dbReference type="Proteomes" id="UP000614047"/>
    </source>
</evidence>
<dbReference type="AlphaFoldDB" id="A0A931DC24"/>
<dbReference type="EMBL" id="JADOUA010000001">
    <property type="protein sequence ID" value="MBG6086272.1"/>
    <property type="molecule type" value="Genomic_DNA"/>
</dbReference>
<accession>A0A931DC24</accession>
<organism evidence="1 2">
    <name type="scientific">Actinomadura viridis</name>
    <dbReference type="NCBI Taxonomy" id="58110"/>
    <lineage>
        <taxon>Bacteria</taxon>
        <taxon>Bacillati</taxon>
        <taxon>Actinomycetota</taxon>
        <taxon>Actinomycetes</taxon>
        <taxon>Streptosporangiales</taxon>
        <taxon>Thermomonosporaceae</taxon>
        <taxon>Actinomadura</taxon>
    </lineage>
</organism>
<dbReference type="RefSeq" id="WP_197009297.1">
    <property type="nucleotide sequence ID" value="NZ_BAABES010000013.1"/>
</dbReference>
<evidence type="ECO:0000313" key="1">
    <source>
        <dbReference type="EMBL" id="MBG6086272.1"/>
    </source>
</evidence>
<comment type="caution">
    <text evidence="1">The sequence shown here is derived from an EMBL/GenBank/DDBJ whole genome shotgun (WGS) entry which is preliminary data.</text>
</comment>
<dbReference type="Proteomes" id="UP000614047">
    <property type="component" value="Unassembled WGS sequence"/>
</dbReference>
<reference evidence="1" key="1">
    <citation type="submission" date="2020-11" db="EMBL/GenBank/DDBJ databases">
        <title>Sequencing the genomes of 1000 actinobacteria strains.</title>
        <authorList>
            <person name="Klenk H.-P."/>
        </authorList>
    </citation>
    <scope>NUCLEOTIDE SEQUENCE</scope>
    <source>
        <strain evidence="1">DSM 43175</strain>
    </source>
</reference>
<sequence>MYVIRLPDGTLRVPRTALADSGTGTGEGRIIAQAYVEIGPEDPDYERLLAESLSEEEMDERRRRWREGDEDLLRTFEEWKADRGDD</sequence>
<gene>
    <name evidence="1" type="ORF">IW256_000385</name>
</gene>
<keyword evidence="2" id="KW-1185">Reference proteome</keyword>
<protein>
    <submittedName>
        <fullName evidence="1">Uncharacterized protein</fullName>
    </submittedName>
</protein>
<name>A0A931DC24_9ACTN</name>